<keyword evidence="1" id="KW-0812">Transmembrane</keyword>
<reference evidence="4" key="1">
    <citation type="journal article" date="2019" name="Int. J. Syst. Evol. Microbiol.">
        <title>The Global Catalogue of Microorganisms (GCM) 10K type strain sequencing project: providing services to taxonomists for standard genome sequencing and annotation.</title>
        <authorList>
            <consortium name="The Broad Institute Genomics Platform"/>
            <consortium name="The Broad Institute Genome Sequencing Center for Infectious Disease"/>
            <person name="Wu L."/>
            <person name="Ma J."/>
        </authorList>
    </citation>
    <scope>NUCLEOTIDE SEQUENCE [LARGE SCALE GENOMIC DNA]</scope>
    <source>
        <strain evidence="4">JCM 17593</strain>
    </source>
</reference>
<keyword evidence="2" id="KW-0732">Signal</keyword>
<sequence length="184" mass="18768">MSFLARALVGAAAATLLAVAAPLSAAAAPAPYAPYKPDSWKRTIVPDTSVHHAVPDSTFDPCEPLQISVTSESPSPTFAAFTASQLTGSLTSSCDGGGAVVKLDFGADTRGVYDVTVKQPGTDHYSYGVVTVIPATTAAVADPGLLARTGTSIDVGVLSAAAATVVAGIALWVVSRVRVRRRTR</sequence>
<accession>A0ABP8AP47</accession>
<keyword evidence="1" id="KW-0472">Membrane</keyword>
<protein>
    <recommendedName>
        <fullName evidence="5">Cell wall protein</fullName>
    </recommendedName>
</protein>
<name>A0ABP8AP47_9MICO</name>
<evidence type="ECO:0000313" key="3">
    <source>
        <dbReference type="EMBL" id="GAA4187199.1"/>
    </source>
</evidence>
<organism evidence="3 4">
    <name type="scientific">Gryllotalpicola kribbensis</name>
    <dbReference type="NCBI Taxonomy" id="993084"/>
    <lineage>
        <taxon>Bacteria</taxon>
        <taxon>Bacillati</taxon>
        <taxon>Actinomycetota</taxon>
        <taxon>Actinomycetes</taxon>
        <taxon>Micrococcales</taxon>
        <taxon>Microbacteriaceae</taxon>
        <taxon>Gryllotalpicola</taxon>
    </lineage>
</organism>
<evidence type="ECO:0000313" key="4">
    <source>
        <dbReference type="Proteomes" id="UP001500213"/>
    </source>
</evidence>
<feature type="signal peptide" evidence="2">
    <location>
        <begin position="1"/>
        <end position="20"/>
    </location>
</feature>
<evidence type="ECO:0000256" key="2">
    <source>
        <dbReference type="SAM" id="SignalP"/>
    </source>
</evidence>
<proteinExistence type="predicted"/>
<evidence type="ECO:0008006" key="5">
    <source>
        <dbReference type="Google" id="ProtNLM"/>
    </source>
</evidence>
<comment type="caution">
    <text evidence="3">The sequence shown here is derived from an EMBL/GenBank/DDBJ whole genome shotgun (WGS) entry which is preliminary data.</text>
</comment>
<evidence type="ECO:0000256" key="1">
    <source>
        <dbReference type="SAM" id="Phobius"/>
    </source>
</evidence>
<keyword evidence="4" id="KW-1185">Reference proteome</keyword>
<gene>
    <name evidence="3" type="ORF">GCM10022288_11850</name>
</gene>
<keyword evidence="1" id="KW-1133">Transmembrane helix</keyword>
<feature type="chain" id="PRO_5045635277" description="Cell wall protein" evidence="2">
    <location>
        <begin position="21"/>
        <end position="184"/>
    </location>
</feature>
<dbReference type="EMBL" id="BAABBX010000009">
    <property type="protein sequence ID" value="GAA4187199.1"/>
    <property type="molecule type" value="Genomic_DNA"/>
</dbReference>
<feature type="transmembrane region" description="Helical" evidence="1">
    <location>
        <begin position="155"/>
        <end position="174"/>
    </location>
</feature>
<dbReference type="Proteomes" id="UP001500213">
    <property type="component" value="Unassembled WGS sequence"/>
</dbReference>
<dbReference type="RefSeq" id="WP_344774829.1">
    <property type="nucleotide sequence ID" value="NZ_BAABBX010000009.1"/>
</dbReference>